<dbReference type="GO" id="GO:0016491">
    <property type="term" value="F:oxidoreductase activity"/>
    <property type="evidence" value="ECO:0007669"/>
    <property type="project" value="UniProtKB-KW"/>
</dbReference>
<feature type="region of interest" description="Disordered" evidence="3">
    <location>
        <begin position="1"/>
        <end position="25"/>
    </location>
</feature>
<dbReference type="OrthoDB" id="4373846at2"/>
<evidence type="ECO:0000256" key="2">
    <source>
        <dbReference type="ARBA" id="ARBA00023002"/>
    </source>
</evidence>
<dbReference type="RefSeq" id="WP_091696943.1">
    <property type="nucleotide sequence ID" value="NZ_FPCG01000005.1"/>
</dbReference>
<dbReference type="AlphaFoldDB" id="A0A1I7MLY2"/>
<evidence type="ECO:0000313" key="5">
    <source>
        <dbReference type="Proteomes" id="UP000198881"/>
    </source>
</evidence>
<dbReference type="PANTHER" id="PTHR43639:SF1">
    <property type="entry name" value="SHORT-CHAIN DEHYDROGENASE_REDUCTASE FAMILY PROTEIN"/>
    <property type="match status" value="1"/>
</dbReference>
<organism evidence="4 5">
    <name type="scientific">Micrococcus terreus</name>
    <dbReference type="NCBI Taxonomy" id="574650"/>
    <lineage>
        <taxon>Bacteria</taxon>
        <taxon>Bacillati</taxon>
        <taxon>Actinomycetota</taxon>
        <taxon>Actinomycetes</taxon>
        <taxon>Micrococcales</taxon>
        <taxon>Micrococcaceae</taxon>
        <taxon>Micrococcus</taxon>
    </lineage>
</organism>
<protein>
    <submittedName>
        <fullName evidence="4">NAD(P)-dependent dehydrogenase, short-chain alcohol dehydrogenase family</fullName>
    </submittedName>
</protein>
<sequence length="283" mass="29309">MSDAQNSSPQGDSQQTPSSTPSTAQDLAGRGAIITGSSRGIGAETAKLLAARGAGVVVNYRQKAPRANKVVAGIQDAGGRAVAVGADITTAEGRQAMVDTALQEFGSLDLLVLNASGGMETSMGEDYAMVLNRDSQVAMLEAALPQLKAGSQVVFVTSHQAHFIDSVPTMDAYTPVAQSKRAGEVALRERIPELRDRGIGFVVVSGDMIEGTITATMLNRAEPGAIEARREAAGKLYSVEEFAAEIAALVGRNDLPVGYTEYVGGAEDFLTAAGGDPDAEHQG</sequence>
<dbReference type="STRING" id="574650.SAMN04487966_105104"/>
<feature type="compositionally biased region" description="Low complexity" evidence="3">
    <location>
        <begin position="7"/>
        <end position="23"/>
    </location>
</feature>
<reference evidence="4 5" key="1">
    <citation type="submission" date="2016-10" db="EMBL/GenBank/DDBJ databases">
        <authorList>
            <person name="de Groot N.N."/>
        </authorList>
    </citation>
    <scope>NUCLEOTIDE SEQUENCE [LARGE SCALE GENOMIC DNA]</scope>
    <source>
        <strain evidence="4 5">CGMCC 1.7054</strain>
    </source>
</reference>
<dbReference type="Gene3D" id="3.40.50.720">
    <property type="entry name" value="NAD(P)-binding Rossmann-like Domain"/>
    <property type="match status" value="1"/>
</dbReference>
<dbReference type="Proteomes" id="UP000198881">
    <property type="component" value="Unassembled WGS sequence"/>
</dbReference>
<dbReference type="Pfam" id="PF00106">
    <property type="entry name" value="adh_short"/>
    <property type="match status" value="1"/>
</dbReference>
<dbReference type="PANTHER" id="PTHR43639">
    <property type="entry name" value="OXIDOREDUCTASE, SHORT-CHAIN DEHYDROGENASE/REDUCTASE FAMILY (AFU_ORTHOLOGUE AFUA_5G02870)"/>
    <property type="match status" value="1"/>
</dbReference>
<evidence type="ECO:0000256" key="1">
    <source>
        <dbReference type="ARBA" id="ARBA00006484"/>
    </source>
</evidence>
<dbReference type="CDD" id="cd05233">
    <property type="entry name" value="SDR_c"/>
    <property type="match status" value="1"/>
</dbReference>
<gene>
    <name evidence="4" type="ORF">SAMN04487966_105104</name>
</gene>
<dbReference type="EMBL" id="FPCG01000005">
    <property type="protein sequence ID" value="SFV22908.1"/>
    <property type="molecule type" value="Genomic_DNA"/>
</dbReference>
<keyword evidence="5" id="KW-1185">Reference proteome</keyword>
<comment type="similarity">
    <text evidence="1">Belongs to the short-chain dehydrogenases/reductases (SDR) family.</text>
</comment>
<evidence type="ECO:0000256" key="3">
    <source>
        <dbReference type="SAM" id="MobiDB-lite"/>
    </source>
</evidence>
<dbReference type="NCBIfam" id="NF005868">
    <property type="entry name" value="PRK07806.1"/>
    <property type="match status" value="1"/>
</dbReference>
<proteinExistence type="inferred from homology"/>
<name>A0A1I7MLY2_9MICC</name>
<accession>A0A1I7MLY2</accession>
<dbReference type="SUPFAM" id="SSF51735">
    <property type="entry name" value="NAD(P)-binding Rossmann-fold domains"/>
    <property type="match status" value="1"/>
</dbReference>
<dbReference type="InterPro" id="IPR002347">
    <property type="entry name" value="SDR_fam"/>
</dbReference>
<evidence type="ECO:0000313" key="4">
    <source>
        <dbReference type="EMBL" id="SFV22908.1"/>
    </source>
</evidence>
<dbReference type="PRINTS" id="PR00081">
    <property type="entry name" value="GDHRDH"/>
</dbReference>
<dbReference type="InterPro" id="IPR036291">
    <property type="entry name" value="NAD(P)-bd_dom_sf"/>
</dbReference>
<keyword evidence="2" id="KW-0560">Oxidoreductase</keyword>